<evidence type="ECO:0000313" key="1">
    <source>
        <dbReference type="EMBL" id="OMO98730.1"/>
    </source>
</evidence>
<dbReference type="EMBL" id="AWWV01007021">
    <property type="protein sequence ID" value="OMO98730.1"/>
    <property type="molecule type" value="Genomic_DNA"/>
</dbReference>
<dbReference type="Gramene" id="OMO98730">
    <property type="protein sequence ID" value="OMO98730"/>
    <property type="gene ID" value="CCACVL1_04083"/>
</dbReference>
<proteinExistence type="predicted"/>
<name>A0A1R3JVB3_COCAP</name>
<accession>A0A1R3JVB3</accession>
<gene>
    <name evidence="1" type="ORF">CCACVL1_04083</name>
</gene>
<evidence type="ECO:0000313" key="2">
    <source>
        <dbReference type="Proteomes" id="UP000188268"/>
    </source>
</evidence>
<keyword evidence="2" id="KW-1185">Reference proteome</keyword>
<dbReference type="AlphaFoldDB" id="A0A1R3JVB3"/>
<reference evidence="1 2" key="1">
    <citation type="submission" date="2013-09" db="EMBL/GenBank/DDBJ databases">
        <title>Corchorus capsularis genome sequencing.</title>
        <authorList>
            <person name="Alam M."/>
            <person name="Haque M.S."/>
            <person name="Islam M.S."/>
            <person name="Emdad E.M."/>
            <person name="Islam M.M."/>
            <person name="Ahmed B."/>
            <person name="Halim A."/>
            <person name="Hossen Q.M.M."/>
            <person name="Hossain M.Z."/>
            <person name="Ahmed R."/>
            <person name="Khan M.M."/>
            <person name="Islam R."/>
            <person name="Rashid M.M."/>
            <person name="Khan S.A."/>
            <person name="Rahman M.S."/>
            <person name="Alam M."/>
        </authorList>
    </citation>
    <scope>NUCLEOTIDE SEQUENCE [LARGE SCALE GENOMIC DNA]</scope>
    <source>
        <strain evidence="2">cv. CVL-1</strain>
        <tissue evidence="1">Whole seedling</tissue>
    </source>
</reference>
<dbReference type="Proteomes" id="UP000188268">
    <property type="component" value="Unassembled WGS sequence"/>
</dbReference>
<sequence>MALMNQNLGAQSAAGFVFKATTMWEPKFDFLVSFCLTNNHYKP</sequence>
<organism evidence="1 2">
    <name type="scientific">Corchorus capsularis</name>
    <name type="common">Jute</name>
    <dbReference type="NCBI Taxonomy" id="210143"/>
    <lineage>
        <taxon>Eukaryota</taxon>
        <taxon>Viridiplantae</taxon>
        <taxon>Streptophyta</taxon>
        <taxon>Embryophyta</taxon>
        <taxon>Tracheophyta</taxon>
        <taxon>Spermatophyta</taxon>
        <taxon>Magnoliopsida</taxon>
        <taxon>eudicotyledons</taxon>
        <taxon>Gunneridae</taxon>
        <taxon>Pentapetalae</taxon>
        <taxon>rosids</taxon>
        <taxon>malvids</taxon>
        <taxon>Malvales</taxon>
        <taxon>Malvaceae</taxon>
        <taxon>Grewioideae</taxon>
        <taxon>Apeibeae</taxon>
        <taxon>Corchorus</taxon>
    </lineage>
</organism>
<protein>
    <submittedName>
        <fullName evidence="1">Uncharacterized protein</fullName>
    </submittedName>
</protein>
<comment type="caution">
    <text evidence="1">The sequence shown here is derived from an EMBL/GenBank/DDBJ whole genome shotgun (WGS) entry which is preliminary data.</text>
</comment>